<evidence type="ECO:0000313" key="1">
    <source>
        <dbReference type="EMBL" id="KAK1270135.1"/>
    </source>
</evidence>
<proteinExistence type="predicted"/>
<comment type="caution">
    <text evidence="1">The sequence shown here is derived from an EMBL/GenBank/DDBJ whole genome shotgun (WGS) entry which is preliminary data.</text>
</comment>
<accession>A0AAV9B0G7</accession>
<sequence>MTPAPPPPPSAAPRPPVEQRRHALLHMWIPPTLLRRSEALHQRPLLHPLQCSVTATFHDGGGQGPYLRPSSFNRQWTELGVVSSSWVWSGGSLIGGLGCSCSAFVVGACVNLL</sequence>
<organism evidence="1 2">
    <name type="scientific">Acorus gramineus</name>
    <name type="common">Dwarf sweet flag</name>
    <dbReference type="NCBI Taxonomy" id="55184"/>
    <lineage>
        <taxon>Eukaryota</taxon>
        <taxon>Viridiplantae</taxon>
        <taxon>Streptophyta</taxon>
        <taxon>Embryophyta</taxon>
        <taxon>Tracheophyta</taxon>
        <taxon>Spermatophyta</taxon>
        <taxon>Magnoliopsida</taxon>
        <taxon>Liliopsida</taxon>
        <taxon>Acoraceae</taxon>
        <taxon>Acorus</taxon>
    </lineage>
</organism>
<reference evidence="1" key="2">
    <citation type="submission" date="2023-06" db="EMBL/GenBank/DDBJ databases">
        <authorList>
            <person name="Ma L."/>
            <person name="Liu K.-W."/>
            <person name="Li Z."/>
            <person name="Hsiao Y.-Y."/>
            <person name="Qi Y."/>
            <person name="Fu T."/>
            <person name="Tang G."/>
            <person name="Zhang D."/>
            <person name="Sun W.-H."/>
            <person name="Liu D.-K."/>
            <person name="Li Y."/>
            <person name="Chen G.-Z."/>
            <person name="Liu X.-D."/>
            <person name="Liao X.-Y."/>
            <person name="Jiang Y.-T."/>
            <person name="Yu X."/>
            <person name="Hao Y."/>
            <person name="Huang J."/>
            <person name="Zhao X.-W."/>
            <person name="Ke S."/>
            <person name="Chen Y.-Y."/>
            <person name="Wu W.-L."/>
            <person name="Hsu J.-L."/>
            <person name="Lin Y.-F."/>
            <person name="Huang M.-D."/>
            <person name="Li C.-Y."/>
            <person name="Huang L."/>
            <person name="Wang Z.-W."/>
            <person name="Zhao X."/>
            <person name="Zhong W.-Y."/>
            <person name="Peng D.-H."/>
            <person name="Ahmad S."/>
            <person name="Lan S."/>
            <person name="Zhang J.-S."/>
            <person name="Tsai W.-C."/>
            <person name="Van De Peer Y."/>
            <person name="Liu Z.-J."/>
        </authorList>
    </citation>
    <scope>NUCLEOTIDE SEQUENCE</scope>
    <source>
        <strain evidence="1">SCP</strain>
        <tissue evidence="1">Leaves</tissue>
    </source>
</reference>
<dbReference type="AlphaFoldDB" id="A0AAV9B0G7"/>
<dbReference type="EMBL" id="JAUJYN010000005">
    <property type="protein sequence ID" value="KAK1270135.1"/>
    <property type="molecule type" value="Genomic_DNA"/>
</dbReference>
<keyword evidence="2" id="KW-1185">Reference proteome</keyword>
<gene>
    <name evidence="1" type="ORF">QJS04_geneDACA012682</name>
</gene>
<dbReference type="Proteomes" id="UP001179952">
    <property type="component" value="Unassembled WGS sequence"/>
</dbReference>
<name>A0AAV9B0G7_ACOGR</name>
<reference evidence="1" key="1">
    <citation type="journal article" date="2023" name="Nat. Commun.">
        <title>Diploid and tetraploid genomes of Acorus and the evolution of monocots.</title>
        <authorList>
            <person name="Ma L."/>
            <person name="Liu K.W."/>
            <person name="Li Z."/>
            <person name="Hsiao Y.Y."/>
            <person name="Qi Y."/>
            <person name="Fu T."/>
            <person name="Tang G.D."/>
            <person name="Zhang D."/>
            <person name="Sun W.H."/>
            <person name="Liu D.K."/>
            <person name="Li Y."/>
            <person name="Chen G.Z."/>
            <person name="Liu X.D."/>
            <person name="Liao X.Y."/>
            <person name="Jiang Y.T."/>
            <person name="Yu X."/>
            <person name="Hao Y."/>
            <person name="Huang J."/>
            <person name="Zhao X.W."/>
            <person name="Ke S."/>
            <person name="Chen Y.Y."/>
            <person name="Wu W.L."/>
            <person name="Hsu J.L."/>
            <person name="Lin Y.F."/>
            <person name="Huang M.D."/>
            <person name="Li C.Y."/>
            <person name="Huang L."/>
            <person name="Wang Z.W."/>
            <person name="Zhao X."/>
            <person name="Zhong W.Y."/>
            <person name="Peng D.H."/>
            <person name="Ahmad S."/>
            <person name="Lan S."/>
            <person name="Zhang J.S."/>
            <person name="Tsai W.C."/>
            <person name="Van de Peer Y."/>
            <person name="Liu Z.J."/>
        </authorList>
    </citation>
    <scope>NUCLEOTIDE SEQUENCE</scope>
    <source>
        <strain evidence="1">SCP</strain>
    </source>
</reference>
<protein>
    <submittedName>
        <fullName evidence="1">Uncharacterized protein</fullName>
    </submittedName>
</protein>
<evidence type="ECO:0000313" key="2">
    <source>
        <dbReference type="Proteomes" id="UP001179952"/>
    </source>
</evidence>